<comment type="caution">
    <text evidence="3">The sequence shown here is derived from an EMBL/GenBank/DDBJ whole genome shotgun (WGS) entry which is preliminary data.</text>
</comment>
<gene>
    <name evidence="3" type="ORF">AFUS01_LOCUS12184</name>
</gene>
<dbReference type="AlphaFoldDB" id="A0A8J2NWU0"/>
<name>A0A8J2NWU0_9HEXA</name>
<keyword evidence="1" id="KW-0732">Signal</keyword>
<feature type="signal peptide" evidence="1">
    <location>
        <begin position="1"/>
        <end position="19"/>
    </location>
</feature>
<dbReference type="InterPro" id="IPR001507">
    <property type="entry name" value="ZP_dom"/>
</dbReference>
<accession>A0A8J2NWU0</accession>
<dbReference type="PROSITE" id="PS51257">
    <property type="entry name" value="PROKAR_LIPOPROTEIN"/>
    <property type="match status" value="1"/>
</dbReference>
<dbReference type="Proteomes" id="UP000708208">
    <property type="component" value="Unassembled WGS sequence"/>
</dbReference>
<dbReference type="EMBL" id="CAJVCH010095459">
    <property type="protein sequence ID" value="CAG7723079.1"/>
    <property type="molecule type" value="Genomic_DNA"/>
</dbReference>
<reference evidence="3" key="1">
    <citation type="submission" date="2021-06" db="EMBL/GenBank/DDBJ databases">
        <authorList>
            <person name="Hodson N. C."/>
            <person name="Mongue J. A."/>
            <person name="Jaron S. K."/>
        </authorList>
    </citation>
    <scope>NUCLEOTIDE SEQUENCE</scope>
</reference>
<protein>
    <recommendedName>
        <fullName evidence="2">ZP domain-containing protein</fullName>
    </recommendedName>
</protein>
<feature type="chain" id="PRO_5035279794" description="ZP domain-containing protein" evidence="1">
    <location>
        <begin position="20"/>
        <end position="126"/>
    </location>
</feature>
<dbReference type="OrthoDB" id="10070678at2759"/>
<proteinExistence type="predicted"/>
<evidence type="ECO:0000313" key="3">
    <source>
        <dbReference type="EMBL" id="CAG7723079.1"/>
    </source>
</evidence>
<organism evidence="3 4">
    <name type="scientific">Allacma fusca</name>
    <dbReference type="NCBI Taxonomy" id="39272"/>
    <lineage>
        <taxon>Eukaryota</taxon>
        <taxon>Metazoa</taxon>
        <taxon>Ecdysozoa</taxon>
        <taxon>Arthropoda</taxon>
        <taxon>Hexapoda</taxon>
        <taxon>Collembola</taxon>
        <taxon>Symphypleona</taxon>
        <taxon>Sminthuridae</taxon>
        <taxon>Allacma</taxon>
    </lineage>
</organism>
<dbReference type="PROSITE" id="PS51034">
    <property type="entry name" value="ZP_2"/>
    <property type="match status" value="1"/>
</dbReference>
<dbReference type="PANTHER" id="PTHR46560">
    <property type="entry name" value="CYPHER, ISOFORM B"/>
    <property type="match status" value="1"/>
</dbReference>
<evidence type="ECO:0000259" key="2">
    <source>
        <dbReference type="PROSITE" id="PS51034"/>
    </source>
</evidence>
<dbReference type="PANTHER" id="PTHR46560:SF11">
    <property type="entry name" value="GH09980P"/>
    <property type="match status" value="1"/>
</dbReference>
<sequence length="126" mass="14029">MARHLVLFLVVVILGSCAAQSNYELQGLDQLYPENREYPPKATLDGKVTELDTLLPQISLNRTKAVLNCEAGSMHVELRFKEPFYGIAYSDFDRNSACFVKGNGLQTTTLELPLKGCGTRQVSQFD</sequence>
<feature type="domain" description="ZP" evidence="2">
    <location>
        <begin position="68"/>
        <end position="126"/>
    </location>
</feature>
<keyword evidence="4" id="KW-1185">Reference proteome</keyword>
<evidence type="ECO:0000313" key="4">
    <source>
        <dbReference type="Proteomes" id="UP000708208"/>
    </source>
</evidence>
<evidence type="ECO:0000256" key="1">
    <source>
        <dbReference type="SAM" id="SignalP"/>
    </source>
</evidence>